<evidence type="ECO:0000313" key="3">
    <source>
        <dbReference type="Proteomes" id="UP001282474"/>
    </source>
</evidence>
<dbReference type="RefSeq" id="WP_045559866.1">
    <property type="nucleotide sequence ID" value="NZ_JABXWF010000003.1"/>
</dbReference>
<protein>
    <submittedName>
        <fullName evidence="2">DUF397 domain-containing protein</fullName>
    </submittedName>
</protein>
<evidence type="ECO:0000259" key="1">
    <source>
        <dbReference type="Pfam" id="PF04149"/>
    </source>
</evidence>
<dbReference type="EMBL" id="JARAWJ010000010">
    <property type="protein sequence ID" value="MDX3038619.1"/>
    <property type="molecule type" value="Genomic_DNA"/>
</dbReference>
<dbReference type="Proteomes" id="UP001282474">
    <property type="component" value="Unassembled WGS sequence"/>
</dbReference>
<dbReference type="Pfam" id="PF04149">
    <property type="entry name" value="DUF397"/>
    <property type="match status" value="1"/>
</dbReference>
<sequence>MSTTAPRWTRSSYSSAQGDDCVEVAPLPSIVRVRDSKRPTGPALTLSHAAWGPFIAQAGDFGADSPALGS</sequence>
<feature type="domain" description="DUF397" evidence="1">
    <location>
        <begin position="7"/>
        <end position="58"/>
    </location>
</feature>
<evidence type="ECO:0000313" key="2">
    <source>
        <dbReference type="EMBL" id="MDX3038619.1"/>
    </source>
</evidence>
<keyword evidence="3" id="KW-1185">Reference proteome</keyword>
<gene>
    <name evidence="2" type="ORF">PV383_15765</name>
</gene>
<proteinExistence type="predicted"/>
<accession>A0ABU4MMD5</accession>
<reference evidence="2 3" key="1">
    <citation type="journal article" date="2023" name="Microb. Genom.">
        <title>Mesoterricola silvestris gen. nov., sp. nov., Mesoterricola sediminis sp. nov., Geothrix oryzae sp. nov., Geothrix edaphica sp. nov., Geothrix rubra sp. nov., and Geothrix limicola sp. nov., six novel members of Acidobacteriota isolated from soils.</title>
        <authorList>
            <person name="Weisberg A.J."/>
            <person name="Pearce E."/>
            <person name="Kramer C.G."/>
            <person name="Chang J.H."/>
            <person name="Clarke C.R."/>
        </authorList>
    </citation>
    <scope>NUCLEOTIDE SEQUENCE [LARGE SCALE GENOMIC DNA]</scope>
    <source>
        <strain evidence="2 3">NE20-4-1</strain>
    </source>
</reference>
<name>A0ABU4MMD5_9ACTN</name>
<comment type="caution">
    <text evidence="2">The sequence shown here is derived from an EMBL/GenBank/DDBJ whole genome shotgun (WGS) entry which is preliminary data.</text>
</comment>
<organism evidence="2 3">
    <name type="scientific">Streptomyces caniscabiei</name>
    <dbReference type="NCBI Taxonomy" id="2746961"/>
    <lineage>
        <taxon>Bacteria</taxon>
        <taxon>Bacillati</taxon>
        <taxon>Actinomycetota</taxon>
        <taxon>Actinomycetes</taxon>
        <taxon>Kitasatosporales</taxon>
        <taxon>Streptomycetaceae</taxon>
        <taxon>Streptomyces</taxon>
    </lineage>
</organism>
<dbReference type="InterPro" id="IPR007278">
    <property type="entry name" value="DUF397"/>
</dbReference>